<dbReference type="EMBL" id="MNAD01000987">
    <property type="protein sequence ID" value="OJT09053.1"/>
    <property type="molecule type" value="Genomic_DNA"/>
</dbReference>
<name>A0A1M2VNA6_TRAPU</name>
<dbReference type="OrthoDB" id="8062037at2759"/>
<accession>A0A1M2VNA6</accession>
<keyword evidence="2 4" id="KW-0863">Zinc-finger</keyword>
<proteinExistence type="predicted"/>
<keyword evidence="8" id="KW-1185">Reference proteome</keyword>
<dbReference type="InterPro" id="IPR001841">
    <property type="entry name" value="Znf_RING"/>
</dbReference>
<evidence type="ECO:0000259" key="6">
    <source>
        <dbReference type="PROSITE" id="PS50089"/>
    </source>
</evidence>
<feature type="domain" description="RING-type" evidence="6">
    <location>
        <begin position="37"/>
        <end position="99"/>
    </location>
</feature>
<evidence type="ECO:0000313" key="7">
    <source>
        <dbReference type="EMBL" id="OJT09053.1"/>
    </source>
</evidence>
<evidence type="ECO:0000256" key="1">
    <source>
        <dbReference type="ARBA" id="ARBA00022723"/>
    </source>
</evidence>
<evidence type="ECO:0000256" key="4">
    <source>
        <dbReference type="PROSITE-ProRule" id="PRU00175"/>
    </source>
</evidence>
<protein>
    <recommendedName>
        <fullName evidence="6">RING-type domain-containing protein</fullName>
    </recommendedName>
</protein>
<evidence type="ECO:0000256" key="5">
    <source>
        <dbReference type="SAM" id="MobiDB-lite"/>
    </source>
</evidence>
<gene>
    <name evidence="7" type="ORF">TRAPUB_78</name>
</gene>
<dbReference type="PROSITE" id="PS50089">
    <property type="entry name" value="ZF_RING_2"/>
    <property type="match status" value="1"/>
</dbReference>
<dbReference type="STRING" id="154538.A0A1M2VNA6"/>
<feature type="region of interest" description="Disordered" evidence="5">
    <location>
        <begin position="165"/>
        <end position="235"/>
    </location>
</feature>
<feature type="compositionally biased region" description="Low complexity" evidence="5">
    <location>
        <begin position="183"/>
        <end position="203"/>
    </location>
</feature>
<feature type="compositionally biased region" description="Acidic residues" evidence="5">
    <location>
        <begin position="111"/>
        <end position="139"/>
    </location>
</feature>
<organism evidence="7 8">
    <name type="scientific">Trametes pubescens</name>
    <name type="common">White-rot fungus</name>
    <dbReference type="NCBI Taxonomy" id="154538"/>
    <lineage>
        <taxon>Eukaryota</taxon>
        <taxon>Fungi</taxon>
        <taxon>Dikarya</taxon>
        <taxon>Basidiomycota</taxon>
        <taxon>Agaricomycotina</taxon>
        <taxon>Agaricomycetes</taxon>
        <taxon>Polyporales</taxon>
        <taxon>Polyporaceae</taxon>
        <taxon>Trametes</taxon>
    </lineage>
</organism>
<dbReference type="Gene3D" id="3.30.40.10">
    <property type="entry name" value="Zinc/RING finger domain, C3HC4 (zinc finger)"/>
    <property type="match status" value="1"/>
</dbReference>
<dbReference type="PANTHER" id="PTHR45969">
    <property type="entry name" value="RING ZINC FINGER PROTEIN-RELATED"/>
    <property type="match status" value="1"/>
</dbReference>
<dbReference type="SUPFAM" id="SSF57850">
    <property type="entry name" value="RING/U-box"/>
    <property type="match status" value="1"/>
</dbReference>
<dbReference type="AlphaFoldDB" id="A0A1M2VNA6"/>
<dbReference type="PROSITE" id="PS00518">
    <property type="entry name" value="ZF_RING_1"/>
    <property type="match status" value="1"/>
</dbReference>
<dbReference type="Proteomes" id="UP000184267">
    <property type="component" value="Unassembled WGS sequence"/>
</dbReference>
<keyword evidence="1" id="KW-0479">Metal-binding</keyword>
<evidence type="ECO:0000256" key="3">
    <source>
        <dbReference type="ARBA" id="ARBA00022833"/>
    </source>
</evidence>
<dbReference type="GO" id="GO:0061630">
    <property type="term" value="F:ubiquitin protein ligase activity"/>
    <property type="evidence" value="ECO:0007669"/>
    <property type="project" value="TreeGrafter"/>
</dbReference>
<dbReference type="InterPro" id="IPR017907">
    <property type="entry name" value="Znf_RING_CS"/>
</dbReference>
<dbReference type="InterPro" id="IPR013083">
    <property type="entry name" value="Znf_RING/FYVE/PHD"/>
</dbReference>
<reference evidence="7 8" key="1">
    <citation type="submission" date="2016-10" db="EMBL/GenBank/DDBJ databases">
        <title>Genome sequence of the basidiomycete white-rot fungus Trametes pubescens.</title>
        <authorList>
            <person name="Makela M.R."/>
            <person name="Granchi Z."/>
            <person name="Peng M."/>
            <person name="De Vries R.P."/>
            <person name="Grigoriev I."/>
            <person name="Riley R."/>
            <person name="Hilden K."/>
        </authorList>
    </citation>
    <scope>NUCLEOTIDE SEQUENCE [LARGE SCALE GENOMIC DNA]</scope>
    <source>
        <strain evidence="7 8">FBCC735</strain>
    </source>
</reference>
<comment type="caution">
    <text evidence="7">The sequence shown here is derived from an EMBL/GenBank/DDBJ whole genome shotgun (WGS) entry which is preliminary data.</text>
</comment>
<dbReference type="GO" id="GO:0016567">
    <property type="term" value="P:protein ubiquitination"/>
    <property type="evidence" value="ECO:0007669"/>
    <property type="project" value="TreeGrafter"/>
</dbReference>
<dbReference type="SMART" id="SM00184">
    <property type="entry name" value="RING"/>
    <property type="match status" value="1"/>
</dbReference>
<sequence>MGDDISDLHLPIQERIQLAISRLPTLTHVDIPLQDSCPICLSAFDAILEGKTGEGARGETPDSDELAGVTKLVACGHIFCRACLVEWIRGRHGSCPSCRNVFSSIRPASDSDNESSDGDYVPGDDEEDDEDDGFYDSDFMDTESVYDDMDIEDVDADVEIDEGVGVARWDSSAGDASMDNWGLSDGDGSESLSEVEVLALSTELHPENDDASVYTGEAEASGSLQAPEDDSAEPK</sequence>
<evidence type="ECO:0000256" key="2">
    <source>
        <dbReference type="ARBA" id="ARBA00022771"/>
    </source>
</evidence>
<keyword evidence="3" id="KW-0862">Zinc</keyword>
<evidence type="ECO:0000313" key="8">
    <source>
        <dbReference type="Proteomes" id="UP000184267"/>
    </source>
</evidence>
<dbReference type="PANTHER" id="PTHR45969:SF69">
    <property type="entry name" value="FINGER DOMAIN PROTEIN, PUTATIVE (AFU_ORTHOLOGUE AFUA_3G12190)-RELATED"/>
    <property type="match status" value="1"/>
</dbReference>
<dbReference type="InterPro" id="IPR018957">
    <property type="entry name" value="Znf_C3HC4_RING-type"/>
</dbReference>
<dbReference type="OMA" id="EWIRGRH"/>
<dbReference type="GO" id="GO:0008270">
    <property type="term" value="F:zinc ion binding"/>
    <property type="evidence" value="ECO:0007669"/>
    <property type="project" value="UniProtKB-KW"/>
</dbReference>
<feature type="region of interest" description="Disordered" evidence="5">
    <location>
        <begin position="106"/>
        <end position="139"/>
    </location>
</feature>
<dbReference type="Pfam" id="PF00097">
    <property type="entry name" value="zf-C3HC4"/>
    <property type="match status" value="1"/>
</dbReference>